<feature type="coiled-coil region" evidence="1">
    <location>
        <begin position="242"/>
        <end position="280"/>
    </location>
</feature>
<keyword evidence="4" id="KW-1185">Reference proteome</keyword>
<feature type="compositionally biased region" description="Polar residues" evidence="2">
    <location>
        <begin position="38"/>
        <end position="64"/>
    </location>
</feature>
<feature type="compositionally biased region" description="Basic and acidic residues" evidence="2">
    <location>
        <begin position="1"/>
        <end position="16"/>
    </location>
</feature>
<feature type="compositionally biased region" description="Basic and acidic residues" evidence="2">
    <location>
        <begin position="320"/>
        <end position="331"/>
    </location>
</feature>
<evidence type="ECO:0000256" key="1">
    <source>
        <dbReference type="SAM" id="Coils"/>
    </source>
</evidence>
<evidence type="ECO:0000256" key="2">
    <source>
        <dbReference type="SAM" id="MobiDB-lite"/>
    </source>
</evidence>
<feature type="region of interest" description="Disordered" evidence="2">
    <location>
        <begin position="1"/>
        <end position="164"/>
    </location>
</feature>
<accession>A0A176VM20</accession>
<keyword evidence="1" id="KW-0175">Coiled coil</keyword>
<reference evidence="3" key="1">
    <citation type="submission" date="2016-03" db="EMBL/GenBank/DDBJ databases">
        <title>Mechanisms controlling the formation of the plant cell surface in tip-growing cells are functionally conserved among land plants.</title>
        <authorList>
            <person name="Honkanen S."/>
            <person name="Jones V.A."/>
            <person name="Morieri G."/>
            <person name="Champion C."/>
            <person name="Hetherington A.J."/>
            <person name="Kelly S."/>
            <person name="Saint-Marcoux D."/>
            <person name="Proust H."/>
            <person name="Prescott H."/>
            <person name="Dolan L."/>
        </authorList>
    </citation>
    <scope>NUCLEOTIDE SEQUENCE [LARGE SCALE GENOMIC DNA]</scope>
    <source>
        <tissue evidence="3">Whole gametophyte</tissue>
    </source>
</reference>
<sequence>MLLAEARRPLDQEKQHAAPTNVPATDRCFASEQVLFDDSTSGQEPSAEALSTQEPSAQGTSGQLPSGEPPLAQTQCERTGDREKEVVADQTEGAGLSGTRSPTTLNILARSSEAAAAAEATQPNSRESPGNSVATEILNSEDDEDESSSEEEEEESVQGTPTTALCEQVVPLLRYLDRKVAKYADPRHPGSYVELVRRRTRTKVRTSSLLASLDEDIKDMRLKNEVLRGHLAFVRKLKKVVNKTRDEKLEEAKKEFAKQQAKLADELDSEQTQNRILSEELSKPTASGEAVRCLPGKVVTRHREPRGGGDCDVAAAGLRSRAEDWSDRELARGSPSRGRHSR</sequence>
<comment type="caution">
    <text evidence="3">The sequence shown here is derived from an EMBL/GenBank/DDBJ whole genome shotgun (WGS) entry which is preliminary data.</text>
</comment>
<dbReference type="Proteomes" id="UP000077202">
    <property type="component" value="Unassembled WGS sequence"/>
</dbReference>
<feature type="compositionally biased region" description="Basic and acidic residues" evidence="2">
    <location>
        <begin position="78"/>
        <end position="87"/>
    </location>
</feature>
<dbReference type="AlphaFoldDB" id="A0A176VM20"/>
<name>A0A176VM20_MARPO</name>
<gene>
    <name evidence="3" type="ORF">AXG93_297s1000</name>
</gene>
<organism evidence="3 4">
    <name type="scientific">Marchantia polymorpha subsp. ruderalis</name>
    <dbReference type="NCBI Taxonomy" id="1480154"/>
    <lineage>
        <taxon>Eukaryota</taxon>
        <taxon>Viridiplantae</taxon>
        <taxon>Streptophyta</taxon>
        <taxon>Embryophyta</taxon>
        <taxon>Marchantiophyta</taxon>
        <taxon>Marchantiopsida</taxon>
        <taxon>Marchantiidae</taxon>
        <taxon>Marchantiales</taxon>
        <taxon>Marchantiaceae</taxon>
        <taxon>Marchantia</taxon>
    </lineage>
</organism>
<protein>
    <submittedName>
        <fullName evidence="3">Uncharacterized protein</fullName>
    </submittedName>
</protein>
<feature type="compositionally biased region" description="Polar residues" evidence="2">
    <location>
        <begin position="121"/>
        <end position="138"/>
    </location>
</feature>
<dbReference type="EMBL" id="LVLJ01003359">
    <property type="protein sequence ID" value="OAE21657.1"/>
    <property type="molecule type" value="Genomic_DNA"/>
</dbReference>
<feature type="compositionally biased region" description="Low complexity" evidence="2">
    <location>
        <begin position="109"/>
        <end position="120"/>
    </location>
</feature>
<proteinExistence type="predicted"/>
<feature type="compositionally biased region" description="Acidic residues" evidence="2">
    <location>
        <begin position="139"/>
        <end position="156"/>
    </location>
</feature>
<evidence type="ECO:0000313" key="3">
    <source>
        <dbReference type="EMBL" id="OAE21657.1"/>
    </source>
</evidence>
<feature type="region of interest" description="Disordered" evidence="2">
    <location>
        <begin position="320"/>
        <end position="342"/>
    </location>
</feature>
<evidence type="ECO:0000313" key="4">
    <source>
        <dbReference type="Proteomes" id="UP000077202"/>
    </source>
</evidence>